<sequence>MSELNIENDKATKPADAADASAPKAAAAQAKGKRYTIIIPKDERNVRDVYVCPNFKPMLLKRGVKIDVGQDVIDALENAKETRYFPEEDERGRKTLVPQEVLSYPYQIVGR</sequence>
<reference evidence="2" key="1">
    <citation type="submission" date="2020-04" db="EMBL/GenBank/DDBJ databases">
        <authorList>
            <person name="Chiriac C."/>
            <person name="Salcher M."/>
            <person name="Ghai R."/>
            <person name="Kavagutti S V."/>
        </authorList>
    </citation>
    <scope>NUCLEOTIDE SEQUENCE</scope>
</reference>
<accession>A0A6J5NUR3</accession>
<dbReference type="EMBL" id="LR796684">
    <property type="protein sequence ID" value="CAB4158974.1"/>
    <property type="molecule type" value="Genomic_DNA"/>
</dbReference>
<protein>
    <submittedName>
        <fullName evidence="2">Uncharacterized protein</fullName>
    </submittedName>
</protein>
<gene>
    <name evidence="2" type="ORF">UFOVP707_40</name>
</gene>
<name>A0A6J5NUR3_9CAUD</name>
<feature type="compositionally biased region" description="Low complexity" evidence="1">
    <location>
        <begin position="14"/>
        <end position="24"/>
    </location>
</feature>
<proteinExistence type="predicted"/>
<organism evidence="2">
    <name type="scientific">uncultured Caudovirales phage</name>
    <dbReference type="NCBI Taxonomy" id="2100421"/>
    <lineage>
        <taxon>Viruses</taxon>
        <taxon>Duplodnaviria</taxon>
        <taxon>Heunggongvirae</taxon>
        <taxon>Uroviricota</taxon>
        <taxon>Caudoviricetes</taxon>
        <taxon>Peduoviridae</taxon>
        <taxon>Maltschvirus</taxon>
        <taxon>Maltschvirus maltsch</taxon>
    </lineage>
</organism>
<feature type="region of interest" description="Disordered" evidence="1">
    <location>
        <begin position="1"/>
        <end position="24"/>
    </location>
</feature>
<evidence type="ECO:0000256" key="1">
    <source>
        <dbReference type="SAM" id="MobiDB-lite"/>
    </source>
</evidence>
<evidence type="ECO:0000313" key="2">
    <source>
        <dbReference type="EMBL" id="CAB4158974.1"/>
    </source>
</evidence>